<protein>
    <submittedName>
        <fullName evidence="2">Uncharacterized protein</fullName>
    </submittedName>
</protein>
<name>A0AAV8XWH4_9CUCU</name>
<feature type="compositionally biased region" description="Basic and acidic residues" evidence="1">
    <location>
        <begin position="102"/>
        <end position="120"/>
    </location>
</feature>
<evidence type="ECO:0000313" key="3">
    <source>
        <dbReference type="Proteomes" id="UP001162162"/>
    </source>
</evidence>
<evidence type="ECO:0000256" key="1">
    <source>
        <dbReference type="SAM" id="MobiDB-lite"/>
    </source>
</evidence>
<proteinExistence type="predicted"/>
<comment type="caution">
    <text evidence="2">The sequence shown here is derived from an EMBL/GenBank/DDBJ whole genome shotgun (WGS) entry which is preliminary data.</text>
</comment>
<evidence type="ECO:0000313" key="2">
    <source>
        <dbReference type="EMBL" id="KAJ8942839.1"/>
    </source>
</evidence>
<feature type="region of interest" description="Disordered" evidence="1">
    <location>
        <begin position="85"/>
        <end position="120"/>
    </location>
</feature>
<organism evidence="2 3">
    <name type="scientific">Aromia moschata</name>
    <dbReference type="NCBI Taxonomy" id="1265417"/>
    <lineage>
        <taxon>Eukaryota</taxon>
        <taxon>Metazoa</taxon>
        <taxon>Ecdysozoa</taxon>
        <taxon>Arthropoda</taxon>
        <taxon>Hexapoda</taxon>
        <taxon>Insecta</taxon>
        <taxon>Pterygota</taxon>
        <taxon>Neoptera</taxon>
        <taxon>Endopterygota</taxon>
        <taxon>Coleoptera</taxon>
        <taxon>Polyphaga</taxon>
        <taxon>Cucujiformia</taxon>
        <taxon>Chrysomeloidea</taxon>
        <taxon>Cerambycidae</taxon>
        <taxon>Cerambycinae</taxon>
        <taxon>Callichromatini</taxon>
        <taxon>Aromia</taxon>
    </lineage>
</organism>
<accession>A0AAV8XWH4</accession>
<keyword evidence="3" id="KW-1185">Reference proteome</keyword>
<gene>
    <name evidence="2" type="ORF">NQ318_022854</name>
</gene>
<dbReference type="AlphaFoldDB" id="A0AAV8XWH4"/>
<reference evidence="2" key="1">
    <citation type="journal article" date="2023" name="Insect Mol. Biol.">
        <title>Genome sequencing provides insights into the evolution of gene families encoding plant cell wall-degrading enzymes in longhorned beetles.</title>
        <authorList>
            <person name="Shin N.R."/>
            <person name="Okamura Y."/>
            <person name="Kirsch R."/>
            <person name="Pauchet Y."/>
        </authorList>
    </citation>
    <scope>NUCLEOTIDE SEQUENCE</scope>
    <source>
        <strain evidence="2">AMC_N1</strain>
    </source>
</reference>
<sequence>MNVYTISIEREYEVCTLSNETGNIMPDLATLWRWDLEGRNRVLLGFASDLDTAQRILLQNFNMPTEAVFFSRAKVFRWFKAFSEGRESNEDGPRSGKLSSSKTDENADRIRDIVRSDRRL</sequence>
<dbReference type="EMBL" id="JAPWTK010000312">
    <property type="protein sequence ID" value="KAJ8942839.1"/>
    <property type="molecule type" value="Genomic_DNA"/>
</dbReference>
<dbReference type="Proteomes" id="UP001162162">
    <property type="component" value="Unassembled WGS sequence"/>
</dbReference>
<feature type="compositionally biased region" description="Basic and acidic residues" evidence="1">
    <location>
        <begin position="85"/>
        <end position="94"/>
    </location>
</feature>